<organism evidence="6 7">
    <name type="scientific">Parazoarcus communis SWub3 = DSM 12120</name>
    <dbReference type="NCBI Taxonomy" id="1121029"/>
    <lineage>
        <taxon>Bacteria</taxon>
        <taxon>Pseudomonadati</taxon>
        <taxon>Pseudomonadota</taxon>
        <taxon>Betaproteobacteria</taxon>
        <taxon>Rhodocyclales</taxon>
        <taxon>Zoogloeaceae</taxon>
        <taxon>Parazoarcus</taxon>
    </lineage>
</organism>
<accession>A0A323UWQ3</accession>
<reference evidence="6 7" key="1">
    <citation type="submission" date="2018-06" db="EMBL/GenBank/DDBJ databases">
        <title>Azoarcus communis strain SWub3 genome.</title>
        <authorList>
            <person name="Zorraquino Salvo V."/>
            <person name="Toubiana D."/>
            <person name="Blumwald E."/>
        </authorList>
    </citation>
    <scope>NUCLEOTIDE SEQUENCE [LARGE SCALE GENOMIC DNA]</scope>
    <source>
        <strain evidence="6 7">SWub3</strain>
    </source>
</reference>
<evidence type="ECO:0000259" key="5">
    <source>
        <dbReference type="PROSITE" id="PS51063"/>
    </source>
</evidence>
<evidence type="ECO:0000256" key="1">
    <source>
        <dbReference type="ARBA" id="ARBA00023015"/>
    </source>
</evidence>
<feature type="domain" description="Cyclic nucleotide-binding" evidence="4">
    <location>
        <begin position="39"/>
        <end position="159"/>
    </location>
</feature>
<dbReference type="PROSITE" id="PS50042">
    <property type="entry name" value="CNMP_BINDING_3"/>
    <property type="match status" value="1"/>
</dbReference>
<dbReference type="AlphaFoldDB" id="A0A323UWQ3"/>
<dbReference type="RefSeq" id="WP_110524843.1">
    <property type="nucleotide sequence ID" value="NZ_QKOE01000007.1"/>
</dbReference>
<dbReference type="SMART" id="SM00100">
    <property type="entry name" value="cNMP"/>
    <property type="match status" value="1"/>
</dbReference>
<dbReference type="GO" id="GO:0003677">
    <property type="term" value="F:DNA binding"/>
    <property type="evidence" value="ECO:0007669"/>
    <property type="project" value="UniProtKB-KW"/>
</dbReference>
<dbReference type="InterPro" id="IPR036388">
    <property type="entry name" value="WH-like_DNA-bd_sf"/>
</dbReference>
<keyword evidence="3" id="KW-0804">Transcription</keyword>
<protein>
    <submittedName>
        <fullName evidence="6">Crp/Fnr family transcriptional regulator</fullName>
    </submittedName>
</protein>
<dbReference type="SMART" id="SM00419">
    <property type="entry name" value="HTH_CRP"/>
    <property type="match status" value="1"/>
</dbReference>
<dbReference type="Pfam" id="PF00027">
    <property type="entry name" value="cNMP_binding"/>
    <property type="match status" value="1"/>
</dbReference>
<name>A0A323UWQ3_9RHOO</name>
<dbReference type="PANTHER" id="PTHR24567">
    <property type="entry name" value="CRP FAMILY TRANSCRIPTIONAL REGULATORY PROTEIN"/>
    <property type="match status" value="1"/>
</dbReference>
<dbReference type="Gene3D" id="1.10.10.10">
    <property type="entry name" value="Winged helix-like DNA-binding domain superfamily/Winged helix DNA-binding domain"/>
    <property type="match status" value="1"/>
</dbReference>
<keyword evidence="2" id="KW-0238">DNA-binding</keyword>
<dbReference type="CDD" id="cd00038">
    <property type="entry name" value="CAP_ED"/>
    <property type="match status" value="1"/>
</dbReference>
<evidence type="ECO:0000313" key="6">
    <source>
        <dbReference type="EMBL" id="PZA16383.1"/>
    </source>
</evidence>
<evidence type="ECO:0000313" key="7">
    <source>
        <dbReference type="Proteomes" id="UP000248259"/>
    </source>
</evidence>
<dbReference type="SUPFAM" id="SSF46785">
    <property type="entry name" value="Winged helix' DNA-binding domain"/>
    <property type="match status" value="1"/>
</dbReference>
<dbReference type="InterPro" id="IPR050397">
    <property type="entry name" value="Env_Response_Regulators"/>
</dbReference>
<gene>
    <name evidence="6" type="ORF">DNK49_12060</name>
</gene>
<feature type="domain" description="HTH crp-type" evidence="5">
    <location>
        <begin position="173"/>
        <end position="247"/>
    </location>
</feature>
<comment type="caution">
    <text evidence="6">The sequence shown here is derived from an EMBL/GenBank/DDBJ whole genome shotgun (WGS) entry which is preliminary data.</text>
</comment>
<proteinExistence type="predicted"/>
<dbReference type="InterPro" id="IPR000595">
    <property type="entry name" value="cNMP-bd_dom"/>
</dbReference>
<dbReference type="InterPro" id="IPR018490">
    <property type="entry name" value="cNMP-bd_dom_sf"/>
</dbReference>
<dbReference type="Pfam" id="PF13545">
    <property type="entry name" value="HTH_Crp_2"/>
    <property type="match status" value="1"/>
</dbReference>
<dbReference type="GO" id="GO:0005829">
    <property type="term" value="C:cytosol"/>
    <property type="evidence" value="ECO:0007669"/>
    <property type="project" value="TreeGrafter"/>
</dbReference>
<dbReference type="OrthoDB" id="9777588at2"/>
<dbReference type="EMBL" id="QKOE01000007">
    <property type="protein sequence ID" value="PZA16383.1"/>
    <property type="molecule type" value="Genomic_DNA"/>
</dbReference>
<dbReference type="InterPro" id="IPR012318">
    <property type="entry name" value="HTH_CRP"/>
</dbReference>
<sequence length="254" mass="27889">MTRCEQICQDATTDATASHPLTPGSDAERIARLLSAAPLFSGLATGDISRFAHGARELTVTKGDILFHRGNACTGFHLVIRGQIKLAFISSEGNEKVVEILHPGQSFGEAVMFMDKPYVVMAQALTDGELLHISKQVVFDEIGRDPAFARKIIAGLSRRLHQLVGDVESYSLRSGRDRIVGYLLRVEEGDSDEVHDGRVSIRLPTNKGTIASRLNLTQEHFSRILHELSDAGLIEVEGRTIHIPDLTRLRATLT</sequence>
<evidence type="ECO:0000256" key="3">
    <source>
        <dbReference type="ARBA" id="ARBA00023163"/>
    </source>
</evidence>
<evidence type="ECO:0000259" key="4">
    <source>
        <dbReference type="PROSITE" id="PS50042"/>
    </source>
</evidence>
<dbReference type="InterPro" id="IPR036390">
    <property type="entry name" value="WH_DNA-bd_sf"/>
</dbReference>
<dbReference type="InterPro" id="IPR014710">
    <property type="entry name" value="RmlC-like_jellyroll"/>
</dbReference>
<dbReference type="Proteomes" id="UP000248259">
    <property type="component" value="Unassembled WGS sequence"/>
</dbReference>
<dbReference type="PROSITE" id="PS51063">
    <property type="entry name" value="HTH_CRP_2"/>
    <property type="match status" value="1"/>
</dbReference>
<dbReference type="GO" id="GO:0003700">
    <property type="term" value="F:DNA-binding transcription factor activity"/>
    <property type="evidence" value="ECO:0007669"/>
    <property type="project" value="TreeGrafter"/>
</dbReference>
<keyword evidence="7" id="KW-1185">Reference proteome</keyword>
<dbReference type="PANTHER" id="PTHR24567:SF26">
    <property type="entry name" value="REGULATORY PROTEIN YEIL"/>
    <property type="match status" value="1"/>
</dbReference>
<dbReference type="Gene3D" id="2.60.120.10">
    <property type="entry name" value="Jelly Rolls"/>
    <property type="match status" value="1"/>
</dbReference>
<dbReference type="SUPFAM" id="SSF51206">
    <property type="entry name" value="cAMP-binding domain-like"/>
    <property type="match status" value="1"/>
</dbReference>
<keyword evidence="1" id="KW-0805">Transcription regulation</keyword>
<evidence type="ECO:0000256" key="2">
    <source>
        <dbReference type="ARBA" id="ARBA00023125"/>
    </source>
</evidence>